<dbReference type="GO" id="GO:0046872">
    <property type="term" value="F:metal ion binding"/>
    <property type="evidence" value="ECO:0007669"/>
    <property type="project" value="UniProtKB-KW"/>
</dbReference>
<evidence type="ECO:0000256" key="2">
    <source>
        <dbReference type="ARBA" id="ARBA00022679"/>
    </source>
</evidence>
<dbReference type="Proteomes" id="UP000038045">
    <property type="component" value="Unplaced"/>
</dbReference>
<dbReference type="InterPro" id="IPR036589">
    <property type="entry name" value="HCY_dom_sf"/>
</dbReference>
<dbReference type="GO" id="GO:0033528">
    <property type="term" value="P:S-methylmethionine cycle"/>
    <property type="evidence" value="ECO:0007669"/>
    <property type="project" value="TreeGrafter"/>
</dbReference>
<keyword evidence="1 6" id="KW-0489">Methyltransferase</keyword>
<dbReference type="GO" id="GO:0032259">
    <property type="term" value="P:methylation"/>
    <property type="evidence" value="ECO:0007669"/>
    <property type="project" value="UniProtKB-KW"/>
</dbReference>
<sequence length="375" mass="43730">MSFCLLDGGLGTTIENVLKKNNGECIDHGFFSFNLCLEKKWLTLANIHMQFLKNYSNCLFTAHYQASIPRLYKKINNLSDIWYLLKICYEIPKIIMQCYGQKDVNNNFPSVVISCGSMGTFFQDKIEYLSKDNHPLYKNNIFQSEIVEEYYKIQIKSLLSISPESIFFETYSLYEEIKILIKILNNLSNYFPTNITFGISICCKNEEFTYGDNNIMEIYTLVKESNIFKYFGINCTHPKYISGILSCLAKNDKEKSLEIVVKCNRGDVLYRDGFPYIEKGAKLFYEYINEWNNILPLAGVGGCCGVMPKDIKELYRRRNSFDNITENQRMVEDEDLKFLIEKVVEDSESFCENKNLGIEIKELDKFFQLMKDKGY</sequence>
<name>A0A0N4Z029_PARTI</name>
<dbReference type="InterPro" id="IPR051486">
    <property type="entry name" value="Hcy_S-methyltransferase"/>
</dbReference>
<dbReference type="InterPro" id="IPR003726">
    <property type="entry name" value="HCY_dom"/>
</dbReference>
<evidence type="ECO:0000313" key="8">
    <source>
        <dbReference type="Proteomes" id="UP000038045"/>
    </source>
</evidence>
<evidence type="ECO:0000313" key="9">
    <source>
        <dbReference type="WBParaSite" id="PTRK_0000006100.1"/>
    </source>
</evidence>
<dbReference type="PANTHER" id="PTHR46015:SF1">
    <property type="entry name" value="HOMOCYSTEINE S-METHYLTRANSFERASE-LIKE ISOFORM 1"/>
    <property type="match status" value="1"/>
</dbReference>
<dbReference type="WBParaSite" id="PTRK_0000006100.1">
    <property type="protein sequence ID" value="PTRK_0000006100.1"/>
    <property type="gene ID" value="PTRK_0000006100"/>
</dbReference>
<dbReference type="STRING" id="131310.A0A0N4Z029"/>
<dbReference type="Gene3D" id="3.20.20.330">
    <property type="entry name" value="Homocysteine-binding-like domain"/>
    <property type="match status" value="1"/>
</dbReference>
<reference evidence="9" key="1">
    <citation type="submission" date="2017-02" db="UniProtKB">
        <authorList>
            <consortium name="WormBaseParasite"/>
        </authorList>
    </citation>
    <scope>IDENTIFICATION</scope>
</reference>
<feature type="binding site" evidence="6">
    <location>
        <position position="303"/>
    </location>
    <ligand>
        <name>Zn(2+)</name>
        <dbReference type="ChEBI" id="CHEBI:29105"/>
    </ligand>
</feature>
<evidence type="ECO:0000256" key="6">
    <source>
        <dbReference type="PROSITE-ProRule" id="PRU00333"/>
    </source>
</evidence>
<feature type="binding site" evidence="6">
    <location>
        <position position="304"/>
    </location>
    <ligand>
        <name>Zn(2+)</name>
        <dbReference type="ChEBI" id="CHEBI:29105"/>
    </ligand>
</feature>
<comment type="pathway">
    <text evidence="5">Amino-acid biosynthesis; L-methionine biosynthesis via de novo pathway.</text>
</comment>
<feature type="domain" description="Hcy-binding" evidence="7">
    <location>
        <begin position="1"/>
        <end position="318"/>
    </location>
</feature>
<dbReference type="AlphaFoldDB" id="A0A0N4Z029"/>
<keyword evidence="8" id="KW-1185">Reference proteome</keyword>
<dbReference type="Pfam" id="PF02574">
    <property type="entry name" value="S-methyl_trans"/>
    <property type="match status" value="1"/>
</dbReference>
<feature type="binding site" evidence="6">
    <location>
        <position position="235"/>
    </location>
    <ligand>
        <name>Zn(2+)</name>
        <dbReference type="ChEBI" id="CHEBI:29105"/>
    </ligand>
</feature>
<protein>
    <submittedName>
        <fullName evidence="9">Hcy-binding domain-containing protein</fullName>
    </submittedName>
</protein>
<dbReference type="PANTHER" id="PTHR46015">
    <property type="entry name" value="ZGC:172121"/>
    <property type="match status" value="1"/>
</dbReference>
<organism evidence="8 9">
    <name type="scientific">Parastrongyloides trichosuri</name>
    <name type="common">Possum-specific nematode worm</name>
    <dbReference type="NCBI Taxonomy" id="131310"/>
    <lineage>
        <taxon>Eukaryota</taxon>
        <taxon>Metazoa</taxon>
        <taxon>Ecdysozoa</taxon>
        <taxon>Nematoda</taxon>
        <taxon>Chromadorea</taxon>
        <taxon>Rhabditida</taxon>
        <taxon>Tylenchina</taxon>
        <taxon>Panagrolaimomorpha</taxon>
        <taxon>Strongyloidoidea</taxon>
        <taxon>Strongyloididae</taxon>
        <taxon>Parastrongyloides</taxon>
    </lineage>
</organism>
<evidence type="ECO:0000256" key="1">
    <source>
        <dbReference type="ARBA" id="ARBA00022603"/>
    </source>
</evidence>
<evidence type="ECO:0000256" key="5">
    <source>
        <dbReference type="ARBA" id="ARBA00034478"/>
    </source>
</evidence>
<comment type="cofactor">
    <cofactor evidence="6">
        <name>Zn(2+)</name>
        <dbReference type="ChEBI" id="CHEBI:29105"/>
    </cofactor>
</comment>
<evidence type="ECO:0000259" key="7">
    <source>
        <dbReference type="PROSITE" id="PS50970"/>
    </source>
</evidence>
<keyword evidence="4 6" id="KW-0862">Zinc</keyword>
<evidence type="ECO:0000256" key="3">
    <source>
        <dbReference type="ARBA" id="ARBA00022723"/>
    </source>
</evidence>
<dbReference type="GO" id="GO:0009086">
    <property type="term" value="P:methionine biosynthetic process"/>
    <property type="evidence" value="ECO:0007669"/>
    <property type="project" value="TreeGrafter"/>
</dbReference>
<keyword evidence="2 6" id="KW-0808">Transferase</keyword>
<evidence type="ECO:0000256" key="4">
    <source>
        <dbReference type="ARBA" id="ARBA00022833"/>
    </source>
</evidence>
<dbReference type="SUPFAM" id="SSF82282">
    <property type="entry name" value="Homocysteine S-methyltransferase"/>
    <property type="match status" value="1"/>
</dbReference>
<accession>A0A0N4Z029</accession>
<dbReference type="PROSITE" id="PS50970">
    <property type="entry name" value="HCY"/>
    <property type="match status" value="1"/>
</dbReference>
<dbReference type="GO" id="GO:0008898">
    <property type="term" value="F:S-adenosylmethionine-homocysteine S-methyltransferase activity"/>
    <property type="evidence" value="ECO:0007669"/>
    <property type="project" value="TreeGrafter"/>
</dbReference>
<proteinExistence type="predicted"/>
<keyword evidence="3 6" id="KW-0479">Metal-binding</keyword>